<gene>
    <name evidence="9" type="ORF">DFQ27_003061</name>
</gene>
<evidence type="ECO:0000256" key="7">
    <source>
        <dbReference type="SAM" id="SignalP"/>
    </source>
</evidence>
<accession>A0A9P6U6J9</accession>
<comment type="caution">
    <text evidence="9">The sequence shown here is derived from an EMBL/GenBank/DDBJ whole genome shotgun (WGS) entry which is preliminary data.</text>
</comment>
<evidence type="ECO:0000259" key="8">
    <source>
        <dbReference type="PROSITE" id="PS51144"/>
    </source>
</evidence>
<comment type="catalytic activity">
    <reaction evidence="6">
        <text>hydrogencarbonate + H(+) = CO2 + H2O</text>
        <dbReference type="Rhea" id="RHEA:10748"/>
        <dbReference type="ChEBI" id="CHEBI:15377"/>
        <dbReference type="ChEBI" id="CHEBI:15378"/>
        <dbReference type="ChEBI" id="CHEBI:16526"/>
        <dbReference type="ChEBI" id="CHEBI:17544"/>
        <dbReference type="EC" id="4.2.1.1"/>
    </reaction>
</comment>
<evidence type="ECO:0000256" key="5">
    <source>
        <dbReference type="ARBA" id="ARBA00023239"/>
    </source>
</evidence>
<sequence length="265" mass="29223">MKFTLSIAAVALASIVSTAFAAPDSAHFTYGTDDAGPQHWGDLSPLWAKCKTGQQQSPIDVKAEKPSVKFVKDPIKYKYAPVTNAVIGYNGHAVQVDWTQPANEAAASWIEVAGKKYKLVQFHFHTPSEHRVSNRFSEGELHLVHRADDGTLAVVGLFLELRITNNNWFNWITDLDRKIDRLAPGSDTTKTKLPIKKLDLPALAKAAKGFANRWTYAGSLTTPPCTEGVAWNVVKAPISFGLKQFNALVDLEGFNSRYIMDRPGK</sequence>
<name>A0A9P6U6J9_9FUNG</name>
<dbReference type="PANTHER" id="PTHR18952:SF265">
    <property type="entry name" value="CARBONIC ANHYDRASE"/>
    <property type="match status" value="1"/>
</dbReference>
<dbReference type="SMART" id="SM01057">
    <property type="entry name" value="Carb_anhydrase"/>
    <property type="match status" value="1"/>
</dbReference>
<dbReference type="InterPro" id="IPR041891">
    <property type="entry name" value="Alpha_CA_prokaryot-like"/>
</dbReference>
<organism evidence="9 10">
    <name type="scientific">Actinomortierella ambigua</name>
    <dbReference type="NCBI Taxonomy" id="1343610"/>
    <lineage>
        <taxon>Eukaryota</taxon>
        <taxon>Fungi</taxon>
        <taxon>Fungi incertae sedis</taxon>
        <taxon>Mucoromycota</taxon>
        <taxon>Mortierellomycotina</taxon>
        <taxon>Mortierellomycetes</taxon>
        <taxon>Mortierellales</taxon>
        <taxon>Mortierellaceae</taxon>
        <taxon>Actinomortierella</taxon>
    </lineage>
</organism>
<evidence type="ECO:0000256" key="3">
    <source>
        <dbReference type="ARBA" id="ARBA00022723"/>
    </source>
</evidence>
<dbReference type="InterPro" id="IPR036398">
    <property type="entry name" value="CA_dom_sf"/>
</dbReference>
<dbReference type="InterPro" id="IPR001148">
    <property type="entry name" value="CA_dom"/>
</dbReference>
<proteinExistence type="inferred from homology"/>
<dbReference type="GO" id="GO:0008270">
    <property type="term" value="F:zinc ion binding"/>
    <property type="evidence" value="ECO:0007669"/>
    <property type="project" value="InterPro"/>
</dbReference>
<dbReference type="OrthoDB" id="429145at2759"/>
<dbReference type="Pfam" id="PF00194">
    <property type="entry name" value="Carb_anhydrase"/>
    <property type="match status" value="1"/>
</dbReference>
<feature type="signal peptide" evidence="7">
    <location>
        <begin position="1"/>
        <end position="21"/>
    </location>
</feature>
<evidence type="ECO:0000256" key="1">
    <source>
        <dbReference type="ARBA" id="ARBA00010718"/>
    </source>
</evidence>
<evidence type="ECO:0000256" key="6">
    <source>
        <dbReference type="ARBA" id="ARBA00048348"/>
    </source>
</evidence>
<feature type="domain" description="Alpha-carbonic anhydrase" evidence="8">
    <location>
        <begin position="26"/>
        <end position="265"/>
    </location>
</feature>
<reference evidence="9" key="1">
    <citation type="journal article" date="2020" name="Fungal Divers.">
        <title>Resolving the Mortierellaceae phylogeny through synthesis of multi-gene phylogenetics and phylogenomics.</title>
        <authorList>
            <person name="Vandepol N."/>
            <person name="Liber J."/>
            <person name="Desiro A."/>
            <person name="Na H."/>
            <person name="Kennedy M."/>
            <person name="Barry K."/>
            <person name="Grigoriev I.V."/>
            <person name="Miller A.N."/>
            <person name="O'Donnell K."/>
            <person name="Stajich J.E."/>
            <person name="Bonito G."/>
        </authorList>
    </citation>
    <scope>NUCLEOTIDE SEQUENCE</scope>
    <source>
        <strain evidence="9">BC1065</strain>
    </source>
</reference>
<keyword evidence="7" id="KW-0732">Signal</keyword>
<dbReference type="EC" id="4.2.1.1" evidence="2"/>
<keyword evidence="5" id="KW-0456">Lyase</keyword>
<keyword evidence="4" id="KW-0862">Zinc</keyword>
<evidence type="ECO:0000256" key="4">
    <source>
        <dbReference type="ARBA" id="ARBA00022833"/>
    </source>
</evidence>
<keyword evidence="10" id="KW-1185">Reference proteome</keyword>
<dbReference type="GO" id="GO:0004089">
    <property type="term" value="F:carbonate dehydratase activity"/>
    <property type="evidence" value="ECO:0007669"/>
    <property type="project" value="UniProtKB-EC"/>
</dbReference>
<feature type="chain" id="PRO_5040327326" description="carbonic anhydrase" evidence="7">
    <location>
        <begin position="22"/>
        <end position="265"/>
    </location>
</feature>
<protein>
    <recommendedName>
        <fullName evidence="2">carbonic anhydrase</fullName>
        <ecNumber evidence="2">4.2.1.1</ecNumber>
    </recommendedName>
</protein>
<keyword evidence="3" id="KW-0479">Metal-binding</keyword>
<dbReference type="PROSITE" id="PS51144">
    <property type="entry name" value="ALPHA_CA_2"/>
    <property type="match status" value="1"/>
</dbReference>
<evidence type="ECO:0000313" key="10">
    <source>
        <dbReference type="Proteomes" id="UP000807716"/>
    </source>
</evidence>
<evidence type="ECO:0000256" key="2">
    <source>
        <dbReference type="ARBA" id="ARBA00012925"/>
    </source>
</evidence>
<dbReference type="SUPFAM" id="SSF51069">
    <property type="entry name" value="Carbonic anhydrase"/>
    <property type="match status" value="1"/>
</dbReference>
<dbReference type="EMBL" id="JAAAJB010000221">
    <property type="protein sequence ID" value="KAG0261313.1"/>
    <property type="molecule type" value="Genomic_DNA"/>
</dbReference>
<dbReference type="PANTHER" id="PTHR18952">
    <property type="entry name" value="CARBONIC ANHYDRASE"/>
    <property type="match status" value="1"/>
</dbReference>
<dbReference type="Gene3D" id="3.10.200.10">
    <property type="entry name" value="Alpha carbonic anhydrase"/>
    <property type="match status" value="1"/>
</dbReference>
<evidence type="ECO:0000313" key="9">
    <source>
        <dbReference type="EMBL" id="KAG0261313.1"/>
    </source>
</evidence>
<dbReference type="Proteomes" id="UP000807716">
    <property type="component" value="Unassembled WGS sequence"/>
</dbReference>
<dbReference type="CDD" id="cd03124">
    <property type="entry name" value="alpha_CA_prokaryotic_like"/>
    <property type="match status" value="1"/>
</dbReference>
<dbReference type="InterPro" id="IPR023561">
    <property type="entry name" value="Carbonic_anhydrase_a-class"/>
</dbReference>
<dbReference type="AlphaFoldDB" id="A0A9P6U6J9"/>
<comment type="similarity">
    <text evidence="1">Belongs to the alpha-carbonic anhydrase family.</text>
</comment>